<dbReference type="InterPro" id="IPR014222">
    <property type="entry name" value="Cyt_c_oxidase_su2"/>
</dbReference>
<evidence type="ECO:0000259" key="20">
    <source>
        <dbReference type="PROSITE" id="PS50999"/>
    </source>
</evidence>
<comment type="catalytic activity">
    <reaction evidence="17">
        <text>4 Fe(II)-[cytochrome c] + O2 + 8 H(+)(in) = 4 Fe(III)-[cytochrome c] + 2 H2O + 4 H(+)(out)</text>
        <dbReference type="Rhea" id="RHEA:11436"/>
        <dbReference type="Rhea" id="RHEA-COMP:10350"/>
        <dbReference type="Rhea" id="RHEA-COMP:14399"/>
        <dbReference type="ChEBI" id="CHEBI:15377"/>
        <dbReference type="ChEBI" id="CHEBI:15378"/>
        <dbReference type="ChEBI" id="CHEBI:15379"/>
        <dbReference type="ChEBI" id="CHEBI:29033"/>
        <dbReference type="ChEBI" id="CHEBI:29034"/>
        <dbReference type="EC" id="7.1.1.9"/>
    </reaction>
</comment>
<keyword evidence="3 16" id="KW-0813">Transport</keyword>
<dbReference type="EMBL" id="CAGS01000546">
    <property type="protein sequence ID" value="CCF85839.1"/>
    <property type="molecule type" value="Genomic_DNA"/>
</dbReference>
<keyword evidence="12 17" id="KW-0186">Copper</keyword>
<evidence type="ECO:0000256" key="10">
    <source>
        <dbReference type="ARBA" id="ARBA00022989"/>
    </source>
</evidence>
<dbReference type="PANTHER" id="PTHR22888:SF9">
    <property type="entry name" value="CYTOCHROME C OXIDASE SUBUNIT 2"/>
    <property type="match status" value="1"/>
</dbReference>
<dbReference type="NCBIfam" id="TIGR02866">
    <property type="entry name" value="CoxB"/>
    <property type="match status" value="1"/>
</dbReference>
<reference evidence="22 23" key="1">
    <citation type="journal article" date="2012" name="ISME J.">
        <title>Nitrification expanded: discovery, physiology and genomics of a nitrite-oxidizing bacterium from the phylum Chloroflexi.</title>
        <authorList>
            <person name="Sorokin D.Y."/>
            <person name="Lucker S."/>
            <person name="Vejmelkova D."/>
            <person name="Kostrikina N.A."/>
            <person name="Kleerebezem R."/>
            <person name="Rijpstra W.I."/>
            <person name="Damste J.S."/>
            <person name="Le Paslier D."/>
            <person name="Muyzer G."/>
            <person name="Wagner M."/>
            <person name="van Loosdrecht M.C."/>
            <person name="Daims H."/>
        </authorList>
    </citation>
    <scope>NUCLEOTIDE SEQUENCE [LARGE SCALE GENOMIC DNA]</scope>
    <source>
        <strain evidence="23">none</strain>
    </source>
</reference>
<accession>I4EMC6</accession>
<evidence type="ECO:0000256" key="9">
    <source>
        <dbReference type="ARBA" id="ARBA00022982"/>
    </source>
</evidence>
<keyword evidence="5 16" id="KW-0679">Respiratory chain</keyword>
<dbReference type="PROSITE" id="PS50857">
    <property type="entry name" value="COX2_CUA"/>
    <property type="match status" value="1"/>
</dbReference>
<dbReference type="InterPro" id="IPR008972">
    <property type="entry name" value="Cupredoxin"/>
</dbReference>
<evidence type="ECO:0000256" key="1">
    <source>
        <dbReference type="ARBA" id="ARBA00004141"/>
    </source>
</evidence>
<dbReference type="GO" id="GO:0004129">
    <property type="term" value="F:cytochrome-c oxidase activity"/>
    <property type="evidence" value="ECO:0007669"/>
    <property type="project" value="UniProtKB-EC"/>
</dbReference>
<keyword evidence="10 18" id="KW-1133">Transmembrane helix</keyword>
<evidence type="ECO:0000256" key="5">
    <source>
        <dbReference type="ARBA" id="ARBA00022660"/>
    </source>
</evidence>
<dbReference type="Pfam" id="PF02790">
    <property type="entry name" value="COX2_TM"/>
    <property type="match status" value="1"/>
</dbReference>
<dbReference type="InterPro" id="IPR036257">
    <property type="entry name" value="Cyt_c_oxidase_su2_TM_sf"/>
</dbReference>
<dbReference type="InterPro" id="IPR009056">
    <property type="entry name" value="Cyt_c-like_dom"/>
</dbReference>
<keyword evidence="8" id="KW-1278">Translocase</keyword>
<keyword evidence="23" id="KW-1185">Reference proteome</keyword>
<feature type="domain" description="Cytochrome oxidase subunit II transmembrane region profile" evidence="20">
    <location>
        <begin position="29"/>
        <end position="126"/>
    </location>
</feature>
<evidence type="ECO:0000256" key="2">
    <source>
        <dbReference type="ARBA" id="ARBA00007866"/>
    </source>
</evidence>
<protein>
    <recommendedName>
        <fullName evidence="17">Cytochrome c oxidase subunit 2</fullName>
        <ecNumber evidence="17">7.1.1.9</ecNumber>
    </recommendedName>
</protein>
<dbReference type="Pfam" id="PF00116">
    <property type="entry name" value="COX2"/>
    <property type="match status" value="1"/>
</dbReference>
<evidence type="ECO:0000256" key="7">
    <source>
        <dbReference type="ARBA" id="ARBA00022723"/>
    </source>
</evidence>
<comment type="function">
    <text evidence="14 17">Subunits I and II form the functional core of the enzyme complex. Electrons originating in cytochrome c are transferred via heme a and Cu(A) to the binuclear center formed by heme a3 and Cu(B).</text>
</comment>
<dbReference type="GO" id="GO:0020037">
    <property type="term" value="F:heme binding"/>
    <property type="evidence" value="ECO:0007669"/>
    <property type="project" value="InterPro"/>
</dbReference>
<keyword evidence="11 15" id="KW-0408">Iron</keyword>
<organism evidence="22 23">
    <name type="scientific">Nitrolancea hollandica Lb</name>
    <dbReference type="NCBI Taxonomy" id="1129897"/>
    <lineage>
        <taxon>Bacteria</taxon>
        <taxon>Pseudomonadati</taxon>
        <taxon>Thermomicrobiota</taxon>
        <taxon>Thermomicrobia</taxon>
        <taxon>Sphaerobacterales</taxon>
        <taxon>Sphaerobacterineae</taxon>
        <taxon>Sphaerobacteraceae</taxon>
        <taxon>Nitrolancea</taxon>
    </lineage>
</organism>
<keyword evidence="6 16" id="KW-0812">Transmembrane</keyword>
<dbReference type="InterPro" id="IPR001505">
    <property type="entry name" value="Copper_CuA"/>
</dbReference>
<dbReference type="PROSITE" id="PS51007">
    <property type="entry name" value="CYTC"/>
    <property type="match status" value="1"/>
</dbReference>
<evidence type="ECO:0000256" key="12">
    <source>
        <dbReference type="ARBA" id="ARBA00023008"/>
    </source>
</evidence>
<dbReference type="InterPro" id="IPR002429">
    <property type="entry name" value="CcO_II-like_C"/>
</dbReference>
<dbReference type="PROSITE" id="PS00078">
    <property type="entry name" value="COX2"/>
    <property type="match status" value="1"/>
</dbReference>
<keyword evidence="13 18" id="KW-0472">Membrane</keyword>
<dbReference type="GO" id="GO:0005507">
    <property type="term" value="F:copper ion binding"/>
    <property type="evidence" value="ECO:0007669"/>
    <property type="project" value="InterPro"/>
</dbReference>
<evidence type="ECO:0000256" key="15">
    <source>
        <dbReference type="PROSITE-ProRule" id="PRU00433"/>
    </source>
</evidence>
<feature type="domain" description="Cytochrome c" evidence="21">
    <location>
        <begin position="252"/>
        <end position="361"/>
    </location>
</feature>
<comment type="similarity">
    <text evidence="2 16">Belongs to the cytochrome c oxidase subunit 2 family.</text>
</comment>
<keyword evidence="7 15" id="KW-0479">Metal-binding</keyword>
<comment type="caution">
    <text evidence="22">The sequence shown here is derived from an EMBL/GenBank/DDBJ whole genome shotgun (WGS) entry which is preliminary data.</text>
</comment>
<dbReference type="InterPro" id="IPR036909">
    <property type="entry name" value="Cyt_c-like_dom_sf"/>
</dbReference>
<keyword evidence="22" id="KW-0560">Oxidoreductase</keyword>
<evidence type="ECO:0000256" key="8">
    <source>
        <dbReference type="ARBA" id="ARBA00022967"/>
    </source>
</evidence>
<dbReference type="InterPro" id="IPR011759">
    <property type="entry name" value="Cyt_c_oxidase_su2_TM_dom"/>
</dbReference>
<sequence>MASRSRVIRYLLAIAPLVLLIVVLSGFKIMGNGPLSTWGTAVGSNSKRILDVYVPVFYLSIPVFIIVQGVMLIALFKFKRKPNDRLPVQSHGNTKLELVWTLIPTLILAGIAVPTFQVIADLATPPGPEALTVKVYAQQWWWAFEYPDEGIVTGDVFHVEKDRPVRLEMVSKDVIHSFWVPALAGKQDVVPGHTRELYFTPYETGEFYGECQEYCGTQHAMMYFRVVVDTPEDFKAWVAQQQQAGATPAPGSKAAEGQQLYFSNSCIGCHAIDGVEVNGKKSLGSAGPNLTHFGSRDMIAGGVLENTPENLRRWITDTQEVKLDAQMPVFGINKVDPKTGKHGTLTDEDIDKIATYLESLK</sequence>
<proteinExistence type="inferred from homology"/>
<dbReference type="EC" id="7.1.1.9" evidence="17"/>
<gene>
    <name evidence="22" type="primary">coxB</name>
    <name evidence="22" type="ORF">NITHO_5900003</name>
</gene>
<feature type="transmembrane region" description="Helical" evidence="18">
    <location>
        <begin position="98"/>
        <end position="120"/>
    </location>
</feature>
<keyword evidence="4 15" id="KW-0349">Heme</keyword>
<evidence type="ECO:0000256" key="18">
    <source>
        <dbReference type="SAM" id="Phobius"/>
    </source>
</evidence>
<dbReference type="SUPFAM" id="SSF49503">
    <property type="entry name" value="Cupredoxins"/>
    <property type="match status" value="1"/>
</dbReference>
<keyword evidence="9 16" id="KW-0249">Electron transport</keyword>
<dbReference type="PROSITE" id="PS50999">
    <property type="entry name" value="COX2_TM"/>
    <property type="match status" value="1"/>
</dbReference>
<evidence type="ECO:0000256" key="6">
    <source>
        <dbReference type="ARBA" id="ARBA00022692"/>
    </source>
</evidence>
<feature type="transmembrane region" description="Helical" evidence="18">
    <location>
        <begin position="56"/>
        <end position="78"/>
    </location>
</feature>
<evidence type="ECO:0000313" key="22">
    <source>
        <dbReference type="EMBL" id="CCF85839.1"/>
    </source>
</evidence>
<evidence type="ECO:0000256" key="3">
    <source>
        <dbReference type="ARBA" id="ARBA00022448"/>
    </source>
</evidence>
<evidence type="ECO:0000256" key="16">
    <source>
        <dbReference type="RuleBase" id="RU000456"/>
    </source>
</evidence>
<dbReference type="Gene3D" id="2.60.40.420">
    <property type="entry name" value="Cupredoxins - blue copper proteins"/>
    <property type="match status" value="1"/>
</dbReference>
<name>I4EMC6_9BACT</name>
<dbReference type="SUPFAM" id="SSF46626">
    <property type="entry name" value="Cytochrome c"/>
    <property type="match status" value="1"/>
</dbReference>
<evidence type="ECO:0000256" key="11">
    <source>
        <dbReference type="ARBA" id="ARBA00023004"/>
    </source>
</evidence>
<evidence type="ECO:0000313" key="23">
    <source>
        <dbReference type="Proteomes" id="UP000004221"/>
    </source>
</evidence>
<dbReference type="AlphaFoldDB" id="I4EMC6"/>
<dbReference type="InterPro" id="IPR045187">
    <property type="entry name" value="CcO_II"/>
</dbReference>
<evidence type="ECO:0000256" key="14">
    <source>
        <dbReference type="ARBA" id="ARBA00024688"/>
    </source>
</evidence>
<dbReference type="Gene3D" id="1.10.287.90">
    <property type="match status" value="1"/>
</dbReference>
<evidence type="ECO:0000259" key="19">
    <source>
        <dbReference type="PROSITE" id="PS50857"/>
    </source>
</evidence>
<feature type="transmembrane region" description="Helical" evidence="18">
    <location>
        <begin position="7"/>
        <end position="27"/>
    </location>
</feature>
<dbReference type="SUPFAM" id="SSF81464">
    <property type="entry name" value="Cytochrome c oxidase subunit II-like, transmembrane region"/>
    <property type="match status" value="1"/>
</dbReference>
<dbReference type="Pfam" id="PF00034">
    <property type="entry name" value="Cytochrom_C"/>
    <property type="match status" value="1"/>
</dbReference>
<dbReference type="GO" id="GO:0005886">
    <property type="term" value="C:plasma membrane"/>
    <property type="evidence" value="ECO:0007669"/>
    <property type="project" value="UniProtKB-SubCell"/>
</dbReference>
<comment type="subcellular location">
    <subcellularLocation>
        <location evidence="16">Cell membrane</location>
        <topology evidence="16">Multi-pass membrane protein</topology>
    </subcellularLocation>
    <subcellularLocation>
        <location evidence="1">Membrane</location>
        <topology evidence="1">Multi-pass membrane protein</topology>
    </subcellularLocation>
</comment>
<dbReference type="PRINTS" id="PR01166">
    <property type="entry name" value="CYCOXIDASEII"/>
</dbReference>
<dbReference type="Proteomes" id="UP000004221">
    <property type="component" value="Unassembled WGS sequence"/>
</dbReference>
<evidence type="ECO:0000259" key="21">
    <source>
        <dbReference type="PROSITE" id="PS51007"/>
    </source>
</evidence>
<dbReference type="PANTHER" id="PTHR22888">
    <property type="entry name" value="CYTOCHROME C OXIDASE, SUBUNIT II"/>
    <property type="match status" value="1"/>
</dbReference>
<dbReference type="GO" id="GO:0016491">
    <property type="term" value="F:oxidoreductase activity"/>
    <property type="evidence" value="ECO:0007669"/>
    <property type="project" value="UniProtKB-KW"/>
</dbReference>
<dbReference type="GO" id="GO:0042773">
    <property type="term" value="P:ATP synthesis coupled electron transport"/>
    <property type="evidence" value="ECO:0007669"/>
    <property type="project" value="TreeGrafter"/>
</dbReference>
<evidence type="ECO:0000256" key="17">
    <source>
        <dbReference type="RuleBase" id="RU004024"/>
    </source>
</evidence>
<feature type="domain" description="Cytochrome oxidase subunit II copper A binding" evidence="19">
    <location>
        <begin position="128"/>
        <end position="240"/>
    </location>
</feature>
<comment type="cofactor">
    <cofactor evidence="17">
        <name>Cu cation</name>
        <dbReference type="ChEBI" id="CHEBI:23378"/>
    </cofactor>
    <text evidence="17">Binds a copper A center.</text>
</comment>
<evidence type="ECO:0000256" key="4">
    <source>
        <dbReference type="ARBA" id="ARBA00022617"/>
    </source>
</evidence>
<evidence type="ECO:0000256" key="13">
    <source>
        <dbReference type="ARBA" id="ARBA00023136"/>
    </source>
</evidence>